<dbReference type="InterPro" id="IPR040456">
    <property type="entry name" value="RNase_H2_suB"/>
</dbReference>
<evidence type="ECO:0000259" key="9">
    <source>
        <dbReference type="Pfam" id="PF09468"/>
    </source>
</evidence>
<proteinExistence type="inferred from homology"/>
<feature type="compositionally biased region" description="Low complexity" evidence="8">
    <location>
        <begin position="301"/>
        <end position="312"/>
    </location>
</feature>
<evidence type="ECO:0000256" key="6">
    <source>
        <dbReference type="ARBA" id="ARBA00024778"/>
    </source>
</evidence>
<evidence type="ECO:0000256" key="7">
    <source>
        <dbReference type="ARBA" id="ARBA00033464"/>
    </source>
</evidence>
<evidence type="ECO:0000256" key="1">
    <source>
        <dbReference type="ARBA" id="ARBA00004123"/>
    </source>
</evidence>
<dbReference type="PANTHER" id="PTHR13383:SF11">
    <property type="entry name" value="RIBONUCLEASE H2 SUBUNIT B"/>
    <property type="match status" value="1"/>
</dbReference>
<protein>
    <recommendedName>
        <fullName evidence="4">Ribonuclease H2 subunit B</fullName>
    </recommendedName>
    <alternativeName>
        <fullName evidence="7">Ribonuclease HI subunit B</fullName>
    </alternativeName>
</protein>
<evidence type="ECO:0000313" key="12">
    <source>
        <dbReference type="Proteomes" id="UP000708208"/>
    </source>
</evidence>
<feature type="region of interest" description="Disordered" evidence="8">
    <location>
        <begin position="1"/>
        <end position="35"/>
    </location>
</feature>
<feature type="domain" description="Ribonuclease H2 subunit B wHTH" evidence="9">
    <location>
        <begin position="128"/>
        <end position="254"/>
    </location>
</feature>
<evidence type="ECO:0000259" key="10">
    <source>
        <dbReference type="Pfam" id="PF17745"/>
    </source>
</evidence>
<dbReference type="EMBL" id="CAJVCH010571749">
    <property type="protein sequence ID" value="CAG7838416.1"/>
    <property type="molecule type" value="Genomic_DNA"/>
</dbReference>
<feature type="domain" description="Rnh202 triple barrel" evidence="10">
    <location>
        <begin position="51"/>
        <end position="125"/>
    </location>
</feature>
<evidence type="ECO:0000256" key="5">
    <source>
        <dbReference type="ARBA" id="ARBA00023242"/>
    </source>
</evidence>
<evidence type="ECO:0000256" key="2">
    <source>
        <dbReference type="ARBA" id="ARBA00009823"/>
    </source>
</evidence>
<comment type="similarity">
    <text evidence="2">Belongs to the RNase H2 subunit B family.</text>
</comment>
<sequence>MARGRAVKKEKKDSDKEDSDPEVSTNDNDVEEEVDLDVKESPCLTKLFVVPEELESLGWDNISTVTLPHPRTGNPALFLINSGDAGEKKQKFLFEILTLDQPCRSFFIDEEVVSDGNIRMVTPIDPLFILLPLLSQSTKARPISDHLCDHLPPQVVEIMTKKLQDSQLCQISIKKVAGDITAFAYSEDLAMSWLEKKVAKTAAFLTEKNITRMESSISSNFTNSSAAKRDDKEYLRYACDIVGDYLASGVKKKLLIKVGLPAEPDRKRRTDGVAGGPEDGPKKKQKVTAVETDVQPLEDYSSPTSNANSTTNVPKGAKAKSLQKAAQGSHSLFKFFSPKSS</sequence>
<evidence type="ECO:0000313" key="11">
    <source>
        <dbReference type="EMBL" id="CAG7838416.1"/>
    </source>
</evidence>
<dbReference type="GO" id="GO:0032299">
    <property type="term" value="C:ribonuclease H2 complex"/>
    <property type="evidence" value="ECO:0007669"/>
    <property type="project" value="InterPro"/>
</dbReference>
<organism evidence="11 12">
    <name type="scientific">Allacma fusca</name>
    <dbReference type="NCBI Taxonomy" id="39272"/>
    <lineage>
        <taxon>Eukaryota</taxon>
        <taxon>Metazoa</taxon>
        <taxon>Ecdysozoa</taxon>
        <taxon>Arthropoda</taxon>
        <taxon>Hexapoda</taxon>
        <taxon>Collembola</taxon>
        <taxon>Symphypleona</taxon>
        <taxon>Sminthuridae</taxon>
        <taxon>Allacma</taxon>
    </lineage>
</organism>
<dbReference type="OrthoDB" id="29098at2759"/>
<keyword evidence="5" id="KW-0539">Nucleus</keyword>
<evidence type="ECO:0000256" key="8">
    <source>
        <dbReference type="SAM" id="MobiDB-lite"/>
    </source>
</evidence>
<gene>
    <name evidence="11" type="ORF">AFUS01_LOCUS47392</name>
</gene>
<reference evidence="11" key="1">
    <citation type="submission" date="2021-06" db="EMBL/GenBank/DDBJ databases">
        <authorList>
            <person name="Hodson N. C."/>
            <person name="Mongue J. A."/>
            <person name="Jaron S. K."/>
        </authorList>
    </citation>
    <scope>NUCLEOTIDE SEQUENCE</scope>
</reference>
<dbReference type="Pfam" id="PF17745">
    <property type="entry name" value="Ydr279_N"/>
    <property type="match status" value="1"/>
</dbReference>
<keyword evidence="12" id="KW-1185">Reference proteome</keyword>
<dbReference type="InterPro" id="IPR019024">
    <property type="entry name" value="RNase_H2_suB_wHTH"/>
</dbReference>
<evidence type="ECO:0000256" key="3">
    <source>
        <dbReference type="ARBA" id="ARBA00011277"/>
    </source>
</evidence>
<evidence type="ECO:0000256" key="4">
    <source>
        <dbReference type="ARBA" id="ARBA00019062"/>
    </source>
</evidence>
<dbReference type="PANTHER" id="PTHR13383">
    <property type="entry name" value="RIBONUCLEASE H2 SUBUNIT B"/>
    <property type="match status" value="1"/>
</dbReference>
<comment type="subcellular location">
    <subcellularLocation>
        <location evidence="1">Nucleus</location>
    </subcellularLocation>
</comment>
<dbReference type="InterPro" id="IPR041195">
    <property type="entry name" value="Rnh202_N"/>
</dbReference>
<dbReference type="AlphaFoldDB" id="A0A8J2MH37"/>
<dbReference type="Pfam" id="PF09468">
    <property type="entry name" value="RNase_H2-Ydr279"/>
    <property type="match status" value="1"/>
</dbReference>
<feature type="region of interest" description="Disordered" evidence="8">
    <location>
        <begin position="265"/>
        <end position="328"/>
    </location>
</feature>
<name>A0A8J2MH37_9HEXA</name>
<dbReference type="Proteomes" id="UP000708208">
    <property type="component" value="Unassembled WGS sequence"/>
</dbReference>
<dbReference type="GO" id="GO:0005654">
    <property type="term" value="C:nucleoplasm"/>
    <property type="evidence" value="ECO:0007669"/>
    <property type="project" value="TreeGrafter"/>
</dbReference>
<comment type="function">
    <text evidence="6">Non catalytic subunit of RNase H2, an endonuclease that specifically degrades the RNA of RNA:DNA hybrids. Participates in DNA replication, possibly by mediating the removal of lagging-strand Okazaki fragment RNA primers during DNA replication. Mediates the excision of single ribonucleotides from DNA:RNA duplexes.</text>
</comment>
<comment type="subunit">
    <text evidence="3">The RNase H2 complex is a heterotrimer composed of the catalytic subunit RNASEH2A and the non-catalytic subunits RNASEH2B and RNASEH2C.</text>
</comment>
<comment type="caution">
    <text evidence="11">The sequence shown here is derived from an EMBL/GenBank/DDBJ whole genome shotgun (WGS) entry which is preliminary data.</text>
</comment>
<dbReference type="GO" id="GO:0006401">
    <property type="term" value="P:RNA catabolic process"/>
    <property type="evidence" value="ECO:0007669"/>
    <property type="project" value="TreeGrafter"/>
</dbReference>
<accession>A0A8J2MH37</accession>